<dbReference type="EC" id="3.1.11.6" evidence="6"/>
<evidence type="ECO:0000256" key="2">
    <source>
        <dbReference type="ARBA" id="ARBA00022490"/>
    </source>
</evidence>
<dbReference type="NCBIfam" id="TIGR01280">
    <property type="entry name" value="xseB"/>
    <property type="match status" value="1"/>
</dbReference>
<dbReference type="EMBL" id="CP145316">
    <property type="protein sequence ID" value="XAM17237.1"/>
    <property type="molecule type" value="Genomic_DNA"/>
</dbReference>
<dbReference type="RefSeq" id="WP_300447235.1">
    <property type="nucleotide sequence ID" value="NZ_CP145316.1"/>
</dbReference>
<evidence type="ECO:0000256" key="4">
    <source>
        <dbReference type="ARBA" id="ARBA00022801"/>
    </source>
</evidence>
<gene>
    <name evidence="8" type="primary">xseB</name>
    <name evidence="8" type="ORF">V3I05_05970</name>
</gene>
<dbReference type="SUPFAM" id="SSF116842">
    <property type="entry name" value="XseB-like"/>
    <property type="match status" value="1"/>
</dbReference>
<evidence type="ECO:0000256" key="7">
    <source>
        <dbReference type="SAM" id="MobiDB-lite"/>
    </source>
</evidence>
<keyword evidence="3" id="KW-0540">Nuclease</keyword>
<sequence length="82" mass="9387">MPNTQDSIFDSTTTEEQRNDNTANGQDFENLIEKAKVVLNKLNSQEITLKESLALYESGMQSLKSAEEILEKAKLQYQEFKE</sequence>
<evidence type="ECO:0000313" key="8">
    <source>
        <dbReference type="EMBL" id="XAM17237.1"/>
    </source>
</evidence>
<keyword evidence="4 8" id="KW-0378">Hydrolase</keyword>
<dbReference type="InterPro" id="IPR003761">
    <property type="entry name" value="Exonuc_VII_S"/>
</dbReference>
<protein>
    <recommendedName>
        <fullName evidence="6">Exodeoxyribonuclease VII small subunit</fullName>
        <ecNumber evidence="6">3.1.11.6</ecNumber>
    </recommendedName>
</protein>
<dbReference type="Gene3D" id="1.10.287.1040">
    <property type="entry name" value="Exonuclease VII, small subunit"/>
    <property type="match status" value="1"/>
</dbReference>
<comment type="similarity">
    <text evidence="1">Belongs to the XseB family.</text>
</comment>
<dbReference type="GO" id="GO:0008855">
    <property type="term" value="F:exodeoxyribonuclease VII activity"/>
    <property type="evidence" value="ECO:0007669"/>
    <property type="project" value="UniProtKB-EC"/>
</dbReference>
<accession>A0ABZ3F521</accession>
<dbReference type="Pfam" id="PF02609">
    <property type="entry name" value="Exonuc_VII_S"/>
    <property type="match status" value="1"/>
</dbReference>
<dbReference type="InterPro" id="IPR037004">
    <property type="entry name" value="Exonuc_VII_ssu_sf"/>
</dbReference>
<keyword evidence="9" id="KW-1185">Reference proteome</keyword>
<dbReference type="Proteomes" id="UP001434737">
    <property type="component" value="Chromosome"/>
</dbReference>
<feature type="region of interest" description="Disordered" evidence="7">
    <location>
        <begin position="1"/>
        <end position="27"/>
    </location>
</feature>
<evidence type="ECO:0000256" key="5">
    <source>
        <dbReference type="ARBA" id="ARBA00022839"/>
    </source>
</evidence>
<name>A0ABZ3F521_9HELI</name>
<reference evidence="8 9" key="1">
    <citation type="submission" date="2024-02" db="EMBL/GenBank/DDBJ databases">
        <title>Genome and pathogenicity analysis of Helicobacter mastomyrinus isolated from mice.</title>
        <authorList>
            <person name="Zhu L."/>
        </authorList>
    </citation>
    <scope>NUCLEOTIDE SEQUENCE [LARGE SCALE GENOMIC DNA]</scope>
    <source>
        <strain evidence="8 9">Hm-17</strain>
    </source>
</reference>
<organism evidence="8 9">
    <name type="scientific">Helicobacter mastomyrinus</name>
    <dbReference type="NCBI Taxonomy" id="287948"/>
    <lineage>
        <taxon>Bacteria</taxon>
        <taxon>Pseudomonadati</taxon>
        <taxon>Campylobacterota</taxon>
        <taxon>Epsilonproteobacteria</taxon>
        <taxon>Campylobacterales</taxon>
        <taxon>Helicobacteraceae</taxon>
        <taxon>Helicobacter</taxon>
    </lineage>
</organism>
<keyword evidence="2" id="KW-0963">Cytoplasm</keyword>
<evidence type="ECO:0000256" key="1">
    <source>
        <dbReference type="ARBA" id="ARBA00009998"/>
    </source>
</evidence>
<evidence type="ECO:0000256" key="6">
    <source>
        <dbReference type="NCBIfam" id="TIGR01280"/>
    </source>
</evidence>
<keyword evidence="5" id="KW-0269">Exonuclease</keyword>
<evidence type="ECO:0000256" key="3">
    <source>
        <dbReference type="ARBA" id="ARBA00022722"/>
    </source>
</evidence>
<evidence type="ECO:0000313" key="9">
    <source>
        <dbReference type="Proteomes" id="UP001434737"/>
    </source>
</evidence>
<proteinExistence type="inferred from homology"/>